<protein>
    <submittedName>
        <fullName evidence="3">SDR family NAD(P)-dependent oxidoreductase</fullName>
        <ecNumber evidence="3">1.1.1.-</ecNumber>
    </submittedName>
</protein>
<evidence type="ECO:0000313" key="4">
    <source>
        <dbReference type="Proteomes" id="UP001595696"/>
    </source>
</evidence>
<organism evidence="3 4">
    <name type="scientific">Nocardia jiangsuensis</name>
    <dbReference type="NCBI Taxonomy" id="1691563"/>
    <lineage>
        <taxon>Bacteria</taxon>
        <taxon>Bacillati</taxon>
        <taxon>Actinomycetota</taxon>
        <taxon>Actinomycetes</taxon>
        <taxon>Mycobacteriales</taxon>
        <taxon>Nocardiaceae</taxon>
        <taxon>Nocardia</taxon>
    </lineage>
</organism>
<proteinExistence type="inferred from homology"/>
<dbReference type="PANTHER" id="PTHR24321:SF14">
    <property type="entry name" value="SHORT-CHAIN TYPE DEHYDROGENASE_REDUCTASE BLR2146-RELATED"/>
    <property type="match status" value="1"/>
</dbReference>
<gene>
    <name evidence="3" type="ORF">ACFO0B_02170</name>
</gene>
<dbReference type="RefSeq" id="WP_378610563.1">
    <property type="nucleotide sequence ID" value="NZ_JBHSAX010000003.1"/>
</dbReference>
<keyword evidence="2 3" id="KW-0560">Oxidoreductase</keyword>
<dbReference type="InterPro" id="IPR002347">
    <property type="entry name" value="SDR_fam"/>
</dbReference>
<dbReference type="Gene3D" id="3.40.50.720">
    <property type="entry name" value="NAD(P)-binding Rossmann-like Domain"/>
    <property type="match status" value="1"/>
</dbReference>
<keyword evidence="4" id="KW-1185">Reference proteome</keyword>
<dbReference type="EMBL" id="JBHSAX010000003">
    <property type="protein sequence ID" value="MFC3960791.1"/>
    <property type="molecule type" value="Genomic_DNA"/>
</dbReference>
<dbReference type="PRINTS" id="PR00081">
    <property type="entry name" value="GDHRDH"/>
</dbReference>
<dbReference type="PRINTS" id="PR00080">
    <property type="entry name" value="SDRFAMILY"/>
</dbReference>
<evidence type="ECO:0000313" key="3">
    <source>
        <dbReference type="EMBL" id="MFC3960791.1"/>
    </source>
</evidence>
<dbReference type="SUPFAM" id="SSF51735">
    <property type="entry name" value="NAD(P)-binding Rossmann-fold domains"/>
    <property type="match status" value="1"/>
</dbReference>
<reference evidence="4" key="1">
    <citation type="journal article" date="2019" name="Int. J. Syst. Evol. Microbiol.">
        <title>The Global Catalogue of Microorganisms (GCM) 10K type strain sequencing project: providing services to taxonomists for standard genome sequencing and annotation.</title>
        <authorList>
            <consortium name="The Broad Institute Genomics Platform"/>
            <consortium name="The Broad Institute Genome Sequencing Center for Infectious Disease"/>
            <person name="Wu L."/>
            <person name="Ma J."/>
        </authorList>
    </citation>
    <scope>NUCLEOTIDE SEQUENCE [LARGE SCALE GENOMIC DNA]</scope>
    <source>
        <strain evidence="4">CGMCC 4.7330</strain>
    </source>
</reference>
<comment type="caution">
    <text evidence="3">The sequence shown here is derived from an EMBL/GenBank/DDBJ whole genome shotgun (WGS) entry which is preliminary data.</text>
</comment>
<dbReference type="Proteomes" id="UP001595696">
    <property type="component" value="Unassembled WGS sequence"/>
</dbReference>
<comment type="similarity">
    <text evidence="1">Belongs to the short-chain dehydrogenases/reductases (SDR) family.</text>
</comment>
<dbReference type="InterPro" id="IPR036291">
    <property type="entry name" value="NAD(P)-bd_dom_sf"/>
</dbReference>
<name>A0ABV8DLF2_9NOCA</name>
<sequence length="276" mass="28281">MARLTGRTAIVTGATLVDPGGLNIGGATAAAFAAEGARVVLADIDIDGAQALAKQLEAEHGSGVALAVETDLRSEEQIAALVETTVSTFGGLHLLMNVAGVFPGGDGEVATMPIEVWDDVMAVNLRSALLTTKHALPHLRSGGGSIVNTSSTHAFAGDTSLTGYGCTKAALLALTAYTATQYGPEGVRCNAICPGTTRTPPARNLPPAITDIYRRHTPSPDLNGPAELAQVYLFLASDESRGINGETIRVDGGLLAHQPFVPDMRALAATTAGTQA</sequence>
<dbReference type="EC" id="1.1.1.-" evidence="3"/>
<dbReference type="GO" id="GO:0016491">
    <property type="term" value="F:oxidoreductase activity"/>
    <property type="evidence" value="ECO:0007669"/>
    <property type="project" value="UniProtKB-KW"/>
</dbReference>
<accession>A0ABV8DLF2</accession>
<evidence type="ECO:0000256" key="2">
    <source>
        <dbReference type="ARBA" id="ARBA00023002"/>
    </source>
</evidence>
<dbReference type="PANTHER" id="PTHR24321">
    <property type="entry name" value="DEHYDROGENASES, SHORT CHAIN"/>
    <property type="match status" value="1"/>
</dbReference>
<dbReference type="Pfam" id="PF13561">
    <property type="entry name" value="adh_short_C2"/>
    <property type="match status" value="1"/>
</dbReference>
<evidence type="ECO:0000256" key="1">
    <source>
        <dbReference type="ARBA" id="ARBA00006484"/>
    </source>
</evidence>